<reference evidence="1" key="1">
    <citation type="submission" date="2021-11" db="EMBL/GenBank/DDBJ databases">
        <title>Genome sequence.</title>
        <authorList>
            <person name="Sun Q."/>
        </authorList>
    </citation>
    <scope>NUCLEOTIDE SEQUENCE</scope>
    <source>
        <strain evidence="1">JC732</strain>
    </source>
</reference>
<organism evidence="1 2">
    <name type="scientific">Blastopirellula sediminis</name>
    <dbReference type="NCBI Taxonomy" id="2894196"/>
    <lineage>
        <taxon>Bacteria</taxon>
        <taxon>Pseudomonadati</taxon>
        <taxon>Planctomycetota</taxon>
        <taxon>Planctomycetia</taxon>
        <taxon>Pirellulales</taxon>
        <taxon>Pirellulaceae</taxon>
        <taxon>Blastopirellula</taxon>
    </lineage>
</organism>
<evidence type="ECO:0000313" key="1">
    <source>
        <dbReference type="EMBL" id="MCC9628395.1"/>
    </source>
</evidence>
<accession>A0A9X1MLF8</accession>
<comment type="caution">
    <text evidence="1">The sequence shown here is derived from an EMBL/GenBank/DDBJ whole genome shotgun (WGS) entry which is preliminary data.</text>
</comment>
<dbReference type="Proteomes" id="UP001139103">
    <property type="component" value="Unassembled WGS sequence"/>
</dbReference>
<evidence type="ECO:0000313" key="2">
    <source>
        <dbReference type="Proteomes" id="UP001139103"/>
    </source>
</evidence>
<dbReference type="EMBL" id="JAJKFT010000004">
    <property type="protein sequence ID" value="MCC9628395.1"/>
    <property type="molecule type" value="Genomic_DNA"/>
</dbReference>
<sequence length="222" mass="24460">MNPTTPPSPYEQLRGSILASETLEKAASYDKGEDDPASPWFHFAAAQRVASTDKAEAEQHLRHILTMPQVESRTYLQAWHYLRALGVTPDEETRRRAIGMVVEVGLEMGVDSVAAYQDHSARYFNQAGSVIIWDTETPEMNELIDIFLDVAQQVGDNTQPWDEAHPDPPSQGMMLINILTPAGIHIGMGPMNAMQNDPMGKAVTQTALALMQSLIQATEKSA</sequence>
<name>A0A9X1MLF8_9BACT</name>
<proteinExistence type="predicted"/>
<dbReference type="AlphaFoldDB" id="A0A9X1MLF8"/>
<gene>
    <name evidence="1" type="ORF">LOC68_08310</name>
</gene>
<protein>
    <submittedName>
        <fullName evidence="1">Uncharacterized protein</fullName>
    </submittedName>
</protein>
<keyword evidence="2" id="KW-1185">Reference proteome</keyword>
<dbReference type="RefSeq" id="WP_230217625.1">
    <property type="nucleotide sequence ID" value="NZ_JAJKFT010000004.1"/>
</dbReference>